<dbReference type="GO" id="GO:0009751">
    <property type="term" value="P:response to salicylic acid"/>
    <property type="evidence" value="ECO:0007669"/>
    <property type="project" value="UniProtKB-ARBA"/>
</dbReference>
<reference evidence="5 6" key="1">
    <citation type="journal article" date="2013" name="BMC Genomics">
        <title>The miniature genome of a carnivorous plant Genlisea aurea contains a low number of genes and short non-coding sequences.</title>
        <authorList>
            <person name="Leushkin E.V."/>
            <person name="Sutormin R.A."/>
            <person name="Nabieva E.R."/>
            <person name="Penin A.A."/>
            <person name="Kondrashov A.S."/>
            <person name="Logacheva M.D."/>
        </authorList>
    </citation>
    <scope>NUCLEOTIDE SEQUENCE [LARGE SCALE GENOMIC DNA]</scope>
</reference>
<evidence type="ECO:0000256" key="2">
    <source>
        <dbReference type="ARBA" id="ARBA00022723"/>
    </source>
</evidence>
<keyword evidence="3" id="KW-0812">Transmembrane</keyword>
<evidence type="ECO:0000313" key="6">
    <source>
        <dbReference type="Proteomes" id="UP000015453"/>
    </source>
</evidence>
<evidence type="ECO:0000256" key="3">
    <source>
        <dbReference type="SAM" id="Phobius"/>
    </source>
</evidence>
<gene>
    <name evidence="5" type="ORF">M569_10979</name>
</gene>
<keyword evidence="3" id="KW-0472">Membrane</keyword>
<proteinExistence type="predicted"/>
<keyword evidence="2" id="KW-0479">Metal-binding</keyword>
<evidence type="ECO:0000313" key="5">
    <source>
        <dbReference type="EMBL" id="EPS63804.1"/>
    </source>
</evidence>
<dbReference type="OrthoDB" id="6359816at2759"/>
<dbReference type="Gene3D" id="1.25.40.420">
    <property type="match status" value="1"/>
</dbReference>
<dbReference type="PANTHER" id="PTHR46287">
    <property type="entry name" value="BTB/POZ AND TAZ DOMAIN-CONTAINING PROTEIN 3-RELATED"/>
    <property type="match status" value="1"/>
</dbReference>
<name>S8CA58_9LAMI</name>
<dbReference type="SMART" id="SM00225">
    <property type="entry name" value="BTB"/>
    <property type="match status" value="1"/>
</dbReference>
<dbReference type="FunFam" id="1.25.40.420:FF:000012">
    <property type="entry name" value="BTB/POZ and TAZ domain-containing protein 2"/>
    <property type="match status" value="1"/>
</dbReference>
<dbReference type="GO" id="GO:0046872">
    <property type="term" value="F:metal ion binding"/>
    <property type="evidence" value="ECO:0007669"/>
    <property type="project" value="UniProtKB-KW"/>
</dbReference>
<dbReference type="InterPro" id="IPR011333">
    <property type="entry name" value="SKP1/BTB/POZ_sf"/>
</dbReference>
<dbReference type="GO" id="GO:0006355">
    <property type="term" value="P:regulation of DNA-templated transcription"/>
    <property type="evidence" value="ECO:0007669"/>
    <property type="project" value="UniProtKB-ARBA"/>
</dbReference>
<evidence type="ECO:0000256" key="1">
    <source>
        <dbReference type="ARBA" id="ARBA00004906"/>
    </source>
</evidence>
<dbReference type="PROSITE" id="PS50097">
    <property type="entry name" value="BTB"/>
    <property type="match status" value="1"/>
</dbReference>
<dbReference type="InterPro" id="IPR044513">
    <property type="entry name" value="BT1/2/3/4/5"/>
</dbReference>
<dbReference type="GO" id="GO:0042542">
    <property type="term" value="P:response to hydrogen peroxide"/>
    <property type="evidence" value="ECO:0007669"/>
    <property type="project" value="UniProtKB-ARBA"/>
</dbReference>
<feature type="transmembrane region" description="Helical" evidence="3">
    <location>
        <begin position="72"/>
        <end position="92"/>
    </location>
</feature>
<organism evidence="5 6">
    <name type="scientific">Genlisea aurea</name>
    <dbReference type="NCBI Taxonomy" id="192259"/>
    <lineage>
        <taxon>Eukaryota</taxon>
        <taxon>Viridiplantae</taxon>
        <taxon>Streptophyta</taxon>
        <taxon>Embryophyta</taxon>
        <taxon>Tracheophyta</taxon>
        <taxon>Spermatophyta</taxon>
        <taxon>Magnoliopsida</taxon>
        <taxon>eudicotyledons</taxon>
        <taxon>Gunneridae</taxon>
        <taxon>Pentapetalae</taxon>
        <taxon>asterids</taxon>
        <taxon>lamiids</taxon>
        <taxon>Lamiales</taxon>
        <taxon>Lentibulariaceae</taxon>
        <taxon>Genlisea</taxon>
    </lineage>
</organism>
<feature type="non-terminal residue" evidence="5">
    <location>
        <position position="194"/>
    </location>
</feature>
<dbReference type="InterPro" id="IPR000210">
    <property type="entry name" value="BTB/POZ_dom"/>
</dbReference>
<dbReference type="CDD" id="cd14733">
    <property type="entry name" value="BACK"/>
    <property type="match status" value="1"/>
</dbReference>
<dbReference type="GO" id="GO:0009725">
    <property type="term" value="P:response to hormone"/>
    <property type="evidence" value="ECO:0007669"/>
    <property type="project" value="UniProtKB-ARBA"/>
</dbReference>
<comment type="pathway">
    <text evidence="1">Protein modification; protein ubiquitination.</text>
</comment>
<feature type="domain" description="BTB" evidence="4">
    <location>
        <begin position="29"/>
        <end position="98"/>
    </location>
</feature>
<dbReference type="GO" id="GO:0005634">
    <property type="term" value="C:nucleus"/>
    <property type="evidence" value="ECO:0007669"/>
    <property type="project" value="TreeGrafter"/>
</dbReference>
<dbReference type="Proteomes" id="UP000015453">
    <property type="component" value="Unassembled WGS sequence"/>
</dbReference>
<keyword evidence="6" id="KW-1185">Reference proteome</keyword>
<keyword evidence="3" id="KW-1133">Transmembrane helix</keyword>
<evidence type="ECO:0000259" key="4">
    <source>
        <dbReference type="PROSITE" id="PS50097"/>
    </source>
</evidence>
<dbReference type="Pfam" id="PF00651">
    <property type="entry name" value="BTB"/>
    <property type="match status" value="1"/>
</dbReference>
<dbReference type="SUPFAM" id="SSF54695">
    <property type="entry name" value="POZ domain"/>
    <property type="match status" value="1"/>
</dbReference>
<dbReference type="Gene3D" id="3.30.710.10">
    <property type="entry name" value="Potassium Channel Kv1.1, Chain A"/>
    <property type="match status" value="1"/>
</dbReference>
<comment type="caution">
    <text evidence="5">The sequence shown here is derived from an EMBL/GenBank/DDBJ whole genome shotgun (WGS) entry which is preliminary data.</text>
</comment>
<dbReference type="GO" id="GO:0005516">
    <property type="term" value="F:calmodulin binding"/>
    <property type="evidence" value="ECO:0007669"/>
    <property type="project" value="UniProtKB-ARBA"/>
</dbReference>
<dbReference type="AlphaFoldDB" id="S8CA58"/>
<dbReference type="PANTHER" id="PTHR46287:SF4">
    <property type="entry name" value="BTB_POZ AND TAZ DOMAIN-CONTAINING PROTEIN 2"/>
    <property type="match status" value="1"/>
</dbReference>
<dbReference type="EMBL" id="AUSU01005225">
    <property type="protein sequence ID" value="EPS63804.1"/>
    <property type="molecule type" value="Genomic_DNA"/>
</dbReference>
<protein>
    <recommendedName>
        <fullName evidence="4">BTB domain-containing protein</fullName>
    </recommendedName>
</protein>
<sequence>MVQLKKMLSAGRSVVEVPAIGVSVDMPEPDVCVVTSDGVRIPMHSKILASASPVLEEIIEMVQNRRNRKPDIPILGVPYGAVCAFLAFLYSAKCRDDQMEMYGVHLLALSHVYSVSHLKQRCTRGLSDRLSTENVVDMIQLARLCSAPDLHIKCMKLLSTNFKAVEETEGWKFLQDNDPYLELEILQFMDEDES</sequence>
<accession>S8CA58</accession>